<dbReference type="PANTHER" id="PTHR43065:SF10">
    <property type="entry name" value="PEROXIDE STRESS-ACTIVATED HISTIDINE KINASE MAK3"/>
    <property type="match status" value="1"/>
</dbReference>
<dbReference type="PROSITE" id="PS50109">
    <property type="entry name" value="HIS_KIN"/>
    <property type="match status" value="1"/>
</dbReference>
<dbReference type="InterPro" id="IPR003661">
    <property type="entry name" value="HisK_dim/P_dom"/>
</dbReference>
<dbReference type="Pfam" id="PF02518">
    <property type="entry name" value="HATPase_c"/>
    <property type="match status" value="1"/>
</dbReference>
<dbReference type="InterPro" id="IPR036890">
    <property type="entry name" value="HATPase_C_sf"/>
</dbReference>
<gene>
    <name evidence="11" type="ORF">FJV41_37215</name>
</gene>
<keyword evidence="9" id="KW-1133">Transmembrane helix</keyword>
<feature type="transmembrane region" description="Helical" evidence="9">
    <location>
        <begin position="51"/>
        <end position="68"/>
    </location>
</feature>
<comment type="caution">
    <text evidence="11">The sequence shown here is derived from an EMBL/GenBank/DDBJ whole genome shotgun (WGS) entry which is preliminary data.</text>
</comment>
<feature type="transmembrane region" description="Helical" evidence="9">
    <location>
        <begin position="168"/>
        <end position="188"/>
    </location>
</feature>
<evidence type="ECO:0000256" key="8">
    <source>
        <dbReference type="ARBA" id="ARBA00023012"/>
    </source>
</evidence>
<dbReference type="SUPFAM" id="SSF55874">
    <property type="entry name" value="ATPase domain of HSP90 chaperone/DNA topoisomerase II/histidine kinase"/>
    <property type="match status" value="1"/>
</dbReference>
<evidence type="ECO:0000256" key="6">
    <source>
        <dbReference type="ARBA" id="ARBA00022777"/>
    </source>
</evidence>
<organism evidence="11 12">
    <name type="scientific">Myxococcus llanfairpwllgwyngyllgogerychwyrndrobwllllantysiliogogogochensis</name>
    <dbReference type="NCBI Taxonomy" id="2590453"/>
    <lineage>
        <taxon>Bacteria</taxon>
        <taxon>Pseudomonadati</taxon>
        <taxon>Myxococcota</taxon>
        <taxon>Myxococcia</taxon>
        <taxon>Myxococcales</taxon>
        <taxon>Cystobacterineae</taxon>
        <taxon>Myxococcaceae</taxon>
        <taxon>Myxococcus</taxon>
    </lineage>
</organism>
<evidence type="ECO:0000313" key="11">
    <source>
        <dbReference type="EMBL" id="TQF10884.1"/>
    </source>
</evidence>
<keyword evidence="5" id="KW-0547">Nucleotide-binding</keyword>
<dbReference type="InterPro" id="IPR036097">
    <property type="entry name" value="HisK_dim/P_sf"/>
</dbReference>
<keyword evidence="3" id="KW-0597">Phosphoprotein</keyword>
<sequence length="448" mass="48504">MDPRTRRSYEALRLKHIGRIFGRMVRLRAYGGLLLMGAVAGATLMDGAPWRRIWLPIQVVLALSFFFFELRRYEREGLTARSISGNLTLGIILEQSLTWGTGGLASPLLPLVLPLAFVGAAVLPPRQRLLLMLEELGLVSLLAAAHLLEWTPPLHLSFLGEPPREMLLALAVFILLLVVAANIVGAAVRGTFEDMLAESFHQRDELFATHRAHARTLESLSGEIAHELKNPLATVKGLTQLMRREPERAQPSERLEVLAGEVTRMQDILEEFLNFSRPLVPLSVSQVDLAALCDEAVVLHEGLAAEHGVRLARGGDGPVVAACDPRKVKQVVMNLLHNAIDASPRGGQVVVDVESGSLGDVRVFIRDSGAGLSPEVSSRAFDAGVTTKSKGSGLGLTVARALARQHGGEVTLRNEASGGCVAEMMLPRELPADTLGPVRDVREVAHAR</sequence>
<proteinExistence type="predicted"/>
<evidence type="ECO:0000256" key="2">
    <source>
        <dbReference type="ARBA" id="ARBA00012438"/>
    </source>
</evidence>
<evidence type="ECO:0000259" key="10">
    <source>
        <dbReference type="PROSITE" id="PS50109"/>
    </source>
</evidence>
<dbReference type="Proteomes" id="UP000315369">
    <property type="component" value="Unassembled WGS sequence"/>
</dbReference>
<evidence type="ECO:0000256" key="5">
    <source>
        <dbReference type="ARBA" id="ARBA00022741"/>
    </source>
</evidence>
<dbReference type="AlphaFoldDB" id="A0A540WR30"/>
<dbReference type="RefSeq" id="WP_141647355.1">
    <property type="nucleotide sequence ID" value="NZ_VIFM01000223.1"/>
</dbReference>
<evidence type="ECO:0000313" key="12">
    <source>
        <dbReference type="Proteomes" id="UP000315369"/>
    </source>
</evidence>
<dbReference type="OrthoDB" id="5486339at2"/>
<dbReference type="EMBL" id="VIFM01000223">
    <property type="protein sequence ID" value="TQF10884.1"/>
    <property type="molecule type" value="Genomic_DNA"/>
</dbReference>
<dbReference type="GO" id="GO:0005524">
    <property type="term" value="F:ATP binding"/>
    <property type="evidence" value="ECO:0007669"/>
    <property type="project" value="UniProtKB-KW"/>
</dbReference>
<keyword evidence="7" id="KW-0067">ATP-binding</keyword>
<dbReference type="SMART" id="SM00388">
    <property type="entry name" value="HisKA"/>
    <property type="match status" value="1"/>
</dbReference>
<evidence type="ECO:0000256" key="4">
    <source>
        <dbReference type="ARBA" id="ARBA00022679"/>
    </source>
</evidence>
<keyword evidence="12" id="KW-1185">Reference proteome</keyword>
<name>A0A540WR30_9BACT</name>
<dbReference type="CDD" id="cd00082">
    <property type="entry name" value="HisKA"/>
    <property type="match status" value="1"/>
</dbReference>
<dbReference type="Pfam" id="PF00512">
    <property type="entry name" value="HisKA"/>
    <property type="match status" value="1"/>
</dbReference>
<dbReference type="InterPro" id="IPR004358">
    <property type="entry name" value="Sig_transdc_His_kin-like_C"/>
</dbReference>
<dbReference type="PANTHER" id="PTHR43065">
    <property type="entry name" value="SENSOR HISTIDINE KINASE"/>
    <property type="match status" value="1"/>
</dbReference>
<dbReference type="EC" id="2.7.13.3" evidence="2"/>
<keyword evidence="6 11" id="KW-0418">Kinase</keyword>
<dbReference type="Gene3D" id="3.30.565.10">
    <property type="entry name" value="Histidine kinase-like ATPase, C-terminal domain"/>
    <property type="match status" value="1"/>
</dbReference>
<dbReference type="InterPro" id="IPR005467">
    <property type="entry name" value="His_kinase_dom"/>
</dbReference>
<keyword evidence="9" id="KW-0812">Transmembrane</keyword>
<evidence type="ECO:0000256" key="1">
    <source>
        <dbReference type="ARBA" id="ARBA00000085"/>
    </source>
</evidence>
<reference evidence="11 12" key="1">
    <citation type="submission" date="2019-06" db="EMBL/GenBank/DDBJ databases">
        <authorList>
            <person name="Livingstone P."/>
            <person name="Whitworth D."/>
        </authorList>
    </citation>
    <scope>NUCLEOTIDE SEQUENCE [LARGE SCALE GENOMIC DNA]</scope>
    <source>
        <strain evidence="11 12">AM401</strain>
    </source>
</reference>
<dbReference type="CDD" id="cd00075">
    <property type="entry name" value="HATPase"/>
    <property type="match status" value="1"/>
</dbReference>
<keyword evidence="4" id="KW-0808">Transferase</keyword>
<keyword evidence="8" id="KW-0902">Two-component regulatory system</keyword>
<accession>A0A540WR30</accession>
<dbReference type="Gene3D" id="1.10.287.130">
    <property type="match status" value="1"/>
</dbReference>
<feature type="transmembrane region" description="Helical" evidence="9">
    <location>
        <begin position="27"/>
        <end position="45"/>
    </location>
</feature>
<feature type="transmembrane region" description="Helical" evidence="9">
    <location>
        <begin position="104"/>
        <end position="123"/>
    </location>
</feature>
<feature type="transmembrane region" description="Helical" evidence="9">
    <location>
        <begin position="80"/>
        <end position="98"/>
    </location>
</feature>
<dbReference type="GO" id="GO:0000155">
    <property type="term" value="F:phosphorelay sensor kinase activity"/>
    <property type="evidence" value="ECO:0007669"/>
    <property type="project" value="InterPro"/>
</dbReference>
<protein>
    <recommendedName>
        <fullName evidence="2">histidine kinase</fullName>
        <ecNumber evidence="2">2.7.13.3</ecNumber>
    </recommendedName>
</protein>
<feature type="domain" description="Histidine kinase" evidence="10">
    <location>
        <begin position="223"/>
        <end position="430"/>
    </location>
</feature>
<evidence type="ECO:0000256" key="7">
    <source>
        <dbReference type="ARBA" id="ARBA00022840"/>
    </source>
</evidence>
<dbReference type="InterPro" id="IPR003594">
    <property type="entry name" value="HATPase_dom"/>
</dbReference>
<dbReference type="SMART" id="SM00387">
    <property type="entry name" value="HATPase_c"/>
    <property type="match status" value="1"/>
</dbReference>
<keyword evidence="9" id="KW-0472">Membrane</keyword>
<evidence type="ECO:0000256" key="9">
    <source>
        <dbReference type="SAM" id="Phobius"/>
    </source>
</evidence>
<comment type="catalytic activity">
    <reaction evidence="1">
        <text>ATP + protein L-histidine = ADP + protein N-phospho-L-histidine.</text>
        <dbReference type="EC" id="2.7.13.3"/>
    </reaction>
</comment>
<dbReference type="SUPFAM" id="SSF47384">
    <property type="entry name" value="Homodimeric domain of signal transducing histidine kinase"/>
    <property type="match status" value="1"/>
</dbReference>
<evidence type="ECO:0000256" key="3">
    <source>
        <dbReference type="ARBA" id="ARBA00022553"/>
    </source>
</evidence>
<feature type="transmembrane region" description="Helical" evidence="9">
    <location>
        <begin position="130"/>
        <end position="148"/>
    </location>
</feature>
<dbReference type="PRINTS" id="PR00344">
    <property type="entry name" value="BCTRLSENSOR"/>
</dbReference>